<feature type="compositionally biased region" description="Low complexity" evidence="1">
    <location>
        <begin position="179"/>
        <end position="188"/>
    </location>
</feature>
<feature type="compositionally biased region" description="Low complexity" evidence="1">
    <location>
        <begin position="147"/>
        <end position="156"/>
    </location>
</feature>
<reference evidence="2" key="1">
    <citation type="journal article" date="2020" name="Fungal Divers.">
        <title>Resolving the Mortierellaceae phylogeny through synthesis of multi-gene phylogenetics and phylogenomics.</title>
        <authorList>
            <person name="Vandepol N."/>
            <person name="Liber J."/>
            <person name="Desiro A."/>
            <person name="Na H."/>
            <person name="Kennedy M."/>
            <person name="Barry K."/>
            <person name="Grigoriev I.V."/>
            <person name="Miller A.N."/>
            <person name="O'Donnell K."/>
            <person name="Stajich J.E."/>
            <person name="Bonito G."/>
        </authorList>
    </citation>
    <scope>NUCLEOTIDE SEQUENCE</scope>
    <source>
        <strain evidence="2">NRRL 28262</strain>
    </source>
</reference>
<evidence type="ECO:0000313" key="3">
    <source>
        <dbReference type="Proteomes" id="UP001194580"/>
    </source>
</evidence>
<dbReference type="EMBL" id="JAAAIL010000159">
    <property type="protein sequence ID" value="KAG0278939.1"/>
    <property type="molecule type" value="Genomic_DNA"/>
</dbReference>
<feature type="compositionally biased region" description="Polar residues" evidence="1">
    <location>
        <begin position="119"/>
        <end position="144"/>
    </location>
</feature>
<protein>
    <submittedName>
        <fullName evidence="2">Uncharacterized protein</fullName>
    </submittedName>
</protein>
<keyword evidence="3" id="KW-1185">Reference proteome</keyword>
<evidence type="ECO:0000256" key="1">
    <source>
        <dbReference type="SAM" id="MobiDB-lite"/>
    </source>
</evidence>
<organism evidence="2 3">
    <name type="scientific">Linnemannia exigua</name>
    <dbReference type="NCBI Taxonomy" id="604196"/>
    <lineage>
        <taxon>Eukaryota</taxon>
        <taxon>Fungi</taxon>
        <taxon>Fungi incertae sedis</taxon>
        <taxon>Mucoromycota</taxon>
        <taxon>Mortierellomycotina</taxon>
        <taxon>Mortierellomycetes</taxon>
        <taxon>Mortierellales</taxon>
        <taxon>Mortierellaceae</taxon>
        <taxon>Linnemannia</taxon>
    </lineage>
</organism>
<dbReference type="AlphaFoldDB" id="A0AAD4DIC3"/>
<gene>
    <name evidence="2" type="ORF">BGZ95_002714</name>
</gene>
<proteinExistence type="predicted"/>
<name>A0AAD4DIC3_9FUNG</name>
<feature type="compositionally biased region" description="Polar residues" evidence="1">
    <location>
        <begin position="231"/>
        <end position="245"/>
    </location>
</feature>
<evidence type="ECO:0000313" key="2">
    <source>
        <dbReference type="EMBL" id="KAG0278939.1"/>
    </source>
</evidence>
<accession>A0AAD4DIC3</accession>
<sequence length="245" mass="28348">MQSYGSSLTPQRFQHVVHRRRCGACYTISIRPRLSVHQDSYVLIDDLRHALGYLGEVLLFLDEHQTRPLTIFNHPLATGECTAYYPHLTLFYRLVDEDGKTILDIPPQSPLPGSPSPSQFNSYQSGDYSNSDQFSANSQQQPRQESSHSQPRLSSSPTRFNSYQQGHYNVNDQNYDISNQDYDNNKQVYNNNNQAYDINYQDYDNKDQDYDGNNQEYDSSNQDYNNDDQDPANTNRPQKASSFNW</sequence>
<feature type="compositionally biased region" description="Polar residues" evidence="1">
    <location>
        <begin position="157"/>
        <end position="178"/>
    </location>
</feature>
<comment type="caution">
    <text evidence="2">The sequence shown here is derived from an EMBL/GenBank/DDBJ whole genome shotgun (WGS) entry which is preliminary data.</text>
</comment>
<feature type="compositionally biased region" description="Low complexity" evidence="1">
    <location>
        <begin position="211"/>
        <end position="224"/>
    </location>
</feature>
<dbReference type="Proteomes" id="UP001194580">
    <property type="component" value="Unassembled WGS sequence"/>
</dbReference>
<feature type="region of interest" description="Disordered" evidence="1">
    <location>
        <begin position="203"/>
        <end position="245"/>
    </location>
</feature>
<feature type="region of interest" description="Disordered" evidence="1">
    <location>
        <begin position="103"/>
        <end position="188"/>
    </location>
</feature>